<sequence>MLIFGLMFFCLLQDQFDNLEKHTQWGIEFLERYTKFVKERSEIELSYAKQIRNLSKKYQLKKNSKEDEEFKYSTCRAFLMTLNELNDYAGQHEVIAENLSTQITAELSRYTQELKAERKSHFHDGRRAQQYIENSWKQLESSKRRFERDCKEADRAQHYFDKMDADINVTKADVEKAKQQAQMRHQVAEDSKNEYLTYLQKFNKDQHEHYYTLIPHIFQRIQEMEERRVGRVRESMRVYTEVERKVLPIVSKCLDGMTKAAESIEPKMDSKQVVESYKSGFEPPGDVEFEDYKFLNIFIALEILSRLIFSLSVFLHSISQSSPRPPPPPPPTSPSPDGLLNGPQSPQQPKEPLSQRLNDFMGTKHKMHCLRSLKRGVSSRAGTGQEDYSHLPPEQRRKKLQAKLNDINKDIQKEMDQRDALTKMKDVYIKNPHLGDPDSIDPRLEEITQSLEKLQLEAHKFEGWLTEVERKLLEKGSESQRTQINLVCFTYCMSSAHSPDGSYTEDPSTETTMQFKSRSTEFDDEFDDEEPLPTIGTCKALYPFEGQNEGTISMAESEMLYVIEEDKGDGWTRVRRNEDEEGYVPTSYIKLFLDMNAKGAKTYI</sequence>
<feature type="domain" description="F-BAR" evidence="18">
    <location>
        <begin position="2"/>
        <end position="269"/>
    </location>
</feature>
<feature type="coiled-coil region" evidence="15">
    <location>
        <begin position="397"/>
        <end position="424"/>
    </location>
</feature>
<dbReference type="CDD" id="cd12071">
    <property type="entry name" value="SH3_FBP17"/>
    <property type="match status" value="1"/>
</dbReference>
<dbReference type="InterPro" id="IPR035492">
    <property type="entry name" value="FNBP1_SH3"/>
</dbReference>
<dbReference type="InterPro" id="IPR001060">
    <property type="entry name" value="FCH_dom"/>
</dbReference>
<evidence type="ECO:0000256" key="3">
    <source>
        <dbReference type="ARBA" id="ARBA00004544"/>
    </source>
</evidence>
<dbReference type="Pfam" id="PF00018">
    <property type="entry name" value="SH3_1"/>
    <property type="match status" value="1"/>
</dbReference>
<evidence type="ECO:0000256" key="11">
    <source>
        <dbReference type="ARBA" id="ARBA00023136"/>
    </source>
</evidence>
<comment type="subcellular location">
    <subcellularLocation>
        <location evidence="1">Cell membrane</location>
    </subcellularLocation>
    <subcellularLocation>
        <location evidence="3">Cytoplasm</location>
        <location evidence="3">Cell cortex</location>
    </subcellularLocation>
    <subcellularLocation>
        <location evidence="2">Cytoplasm</location>
        <location evidence="2">Cytoskeleton</location>
    </subcellularLocation>
</comment>
<reference evidence="20" key="1">
    <citation type="submission" date="2025-08" db="UniProtKB">
        <authorList>
            <consortium name="Ensembl"/>
        </authorList>
    </citation>
    <scope>IDENTIFICATION</scope>
</reference>
<evidence type="ECO:0000256" key="15">
    <source>
        <dbReference type="SAM" id="Coils"/>
    </source>
</evidence>
<dbReference type="SMART" id="SM00326">
    <property type="entry name" value="SH3"/>
    <property type="match status" value="1"/>
</dbReference>
<dbReference type="SUPFAM" id="SSF103657">
    <property type="entry name" value="BAR/IMD domain-like"/>
    <property type="match status" value="1"/>
</dbReference>
<dbReference type="InterPro" id="IPR027267">
    <property type="entry name" value="AH/BAR_dom_sf"/>
</dbReference>
<accession>A0A8C2AB40</accession>
<dbReference type="SUPFAM" id="SSF50044">
    <property type="entry name" value="SH3-domain"/>
    <property type="match status" value="1"/>
</dbReference>
<evidence type="ECO:0000256" key="10">
    <source>
        <dbReference type="ARBA" id="ARBA00023121"/>
    </source>
</evidence>
<dbReference type="GO" id="GO:0008289">
    <property type="term" value="F:lipid binding"/>
    <property type="evidence" value="ECO:0007669"/>
    <property type="project" value="UniProtKB-KW"/>
</dbReference>
<dbReference type="CDD" id="cd07676">
    <property type="entry name" value="F-BAR_FBP17"/>
    <property type="match status" value="1"/>
</dbReference>
<keyword evidence="12" id="KW-0206">Cytoskeleton</keyword>
<dbReference type="PANTHER" id="PTHR15735:SF22">
    <property type="entry name" value="FORMIN-BINDING PROTEIN 1 ISOFORM X1"/>
    <property type="match status" value="1"/>
</dbReference>
<dbReference type="Gene3D" id="2.30.30.40">
    <property type="entry name" value="SH3 Domains"/>
    <property type="match status" value="1"/>
</dbReference>
<dbReference type="FunFam" id="1.20.1270.60:FF:000002">
    <property type="entry name" value="Formin-binding protein 1-like isoform 1"/>
    <property type="match status" value="1"/>
</dbReference>
<evidence type="ECO:0000256" key="1">
    <source>
        <dbReference type="ARBA" id="ARBA00004236"/>
    </source>
</evidence>
<feature type="domain" description="SH3" evidence="17">
    <location>
        <begin position="533"/>
        <end position="594"/>
    </location>
</feature>
<proteinExistence type="inferred from homology"/>
<evidence type="ECO:0000259" key="18">
    <source>
        <dbReference type="PROSITE" id="PS51741"/>
    </source>
</evidence>
<evidence type="ECO:0000256" key="16">
    <source>
        <dbReference type="SAM" id="MobiDB-lite"/>
    </source>
</evidence>
<dbReference type="GO" id="GO:0006897">
    <property type="term" value="P:endocytosis"/>
    <property type="evidence" value="ECO:0007669"/>
    <property type="project" value="UniProtKB-KW"/>
</dbReference>
<dbReference type="Gene3D" id="1.20.1270.60">
    <property type="entry name" value="Arfaptin homology (AH) domain/BAR domain"/>
    <property type="match status" value="1"/>
</dbReference>
<evidence type="ECO:0000313" key="20">
    <source>
        <dbReference type="Ensembl" id="ENSCCRP00015102258.1"/>
    </source>
</evidence>
<evidence type="ECO:0000256" key="6">
    <source>
        <dbReference type="ARBA" id="ARBA00022475"/>
    </source>
</evidence>
<evidence type="ECO:0000256" key="4">
    <source>
        <dbReference type="ARBA" id="ARBA00009426"/>
    </source>
</evidence>
<dbReference type="Proteomes" id="UP000694700">
    <property type="component" value="Unplaced"/>
</dbReference>
<dbReference type="PROSITE" id="PS51860">
    <property type="entry name" value="REM_1"/>
    <property type="match status" value="1"/>
</dbReference>
<keyword evidence="11" id="KW-0472">Membrane</keyword>
<evidence type="ECO:0000256" key="13">
    <source>
        <dbReference type="PROSITE-ProRule" id="PRU00192"/>
    </source>
</evidence>
<keyword evidence="8" id="KW-0254">Endocytosis</keyword>
<dbReference type="Gene3D" id="6.10.140.470">
    <property type="match status" value="1"/>
</dbReference>
<dbReference type="Ensembl" id="ENSCCRT00015105563.1">
    <property type="protein sequence ID" value="ENSCCRP00015102258.1"/>
    <property type="gene ID" value="ENSCCRG00015040840.1"/>
</dbReference>
<dbReference type="AlphaFoldDB" id="A0A8C2AB40"/>
<evidence type="ECO:0000256" key="14">
    <source>
        <dbReference type="PROSITE-ProRule" id="PRU01077"/>
    </source>
</evidence>
<feature type="region of interest" description="Disordered" evidence="16">
    <location>
        <begin position="376"/>
        <end position="396"/>
    </location>
</feature>
<dbReference type="PANTHER" id="PTHR15735">
    <property type="entry name" value="FCH AND DOUBLE SH3 DOMAINS PROTEIN"/>
    <property type="match status" value="1"/>
</dbReference>
<organism evidence="20 21">
    <name type="scientific">Cyprinus carpio</name>
    <name type="common">Common carp</name>
    <dbReference type="NCBI Taxonomy" id="7962"/>
    <lineage>
        <taxon>Eukaryota</taxon>
        <taxon>Metazoa</taxon>
        <taxon>Chordata</taxon>
        <taxon>Craniata</taxon>
        <taxon>Vertebrata</taxon>
        <taxon>Euteleostomi</taxon>
        <taxon>Actinopterygii</taxon>
        <taxon>Neopterygii</taxon>
        <taxon>Teleostei</taxon>
        <taxon>Ostariophysi</taxon>
        <taxon>Cypriniformes</taxon>
        <taxon>Cyprinidae</taxon>
        <taxon>Cyprininae</taxon>
        <taxon>Cyprinus</taxon>
    </lineage>
</organism>
<feature type="compositionally biased region" description="Pro residues" evidence="16">
    <location>
        <begin position="323"/>
        <end position="334"/>
    </location>
</feature>
<evidence type="ECO:0000259" key="19">
    <source>
        <dbReference type="PROSITE" id="PS51860"/>
    </source>
</evidence>
<dbReference type="Pfam" id="PF25610">
    <property type="entry name" value="HR1_TOCA"/>
    <property type="match status" value="1"/>
</dbReference>
<feature type="domain" description="REM-1" evidence="19">
    <location>
        <begin position="390"/>
        <end position="467"/>
    </location>
</feature>
<dbReference type="PROSITE" id="PS51741">
    <property type="entry name" value="F_BAR"/>
    <property type="match status" value="1"/>
</dbReference>
<dbReference type="InterPro" id="IPR001452">
    <property type="entry name" value="SH3_domain"/>
</dbReference>
<protein>
    <submittedName>
        <fullName evidence="20">Formin binding protein 1a</fullName>
    </submittedName>
</protein>
<dbReference type="GO" id="GO:0005856">
    <property type="term" value="C:cytoskeleton"/>
    <property type="evidence" value="ECO:0007669"/>
    <property type="project" value="UniProtKB-SubCell"/>
</dbReference>
<dbReference type="InterPro" id="IPR057870">
    <property type="entry name" value="HR1_TOCA"/>
</dbReference>
<evidence type="ECO:0000256" key="7">
    <source>
        <dbReference type="ARBA" id="ARBA00022490"/>
    </source>
</evidence>
<evidence type="ECO:0000256" key="2">
    <source>
        <dbReference type="ARBA" id="ARBA00004245"/>
    </source>
</evidence>
<keyword evidence="7" id="KW-0963">Cytoplasm</keyword>
<feature type="region of interest" description="Disordered" evidence="16">
    <location>
        <begin position="319"/>
        <end position="354"/>
    </location>
</feature>
<dbReference type="GO" id="GO:0005938">
    <property type="term" value="C:cell cortex"/>
    <property type="evidence" value="ECO:0007669"/>
    <property type="project" value="UniProtKB-SubCell"/>
</dbReference>
<name>A0A8C2AB40_CYPCA</name>
<dbReference type="PROSITE" id="PS50002">
    <property type="entry name" value="SH3"/>
    <property type="match status" value="1"/>
</dbReference>
<keyword evidence="5 13" id="KW-0728">SH3 domain</keyword>
<evidence type="ECO:0000256" key="5">
    <source>
        <dbReference type="ARBA" id="ARBA00022443"/>
    </source>
</evidence>
<dbReference type="InterPro" id="IPR037449">
    <property type="entry name" value="FNBP1_F-BAR"/>
</dbReference>
<keyword evidence="10" id="KW-0446">Lipid-binding</keyword>
<dbReference type="InterPro" id="IPR031160">
    <property type="entry name" value="F_BAR_dom"/>
</dbReference>
<evidence type="ECO:0000256" key="9">
    <source>
        <dbReference type="ARBA" id="ARBA00023054"/>
    </source>
</evidence>
<dbReference type="GO" id="GO:0005886">
    <property type="term" value="C:plasma membrane"/>
    <property type="evidence" value="ECO:0007669"/>
    <property type="project" value="UniProtKB-SubCell"/>
</dbReference>
<dbReference type="InterPro" id="IPR036028">
    <property type="entry name" value="SH3-like_dom_sf"/>
</dbReference>
<evidence type="ECO:0000256" key="12">
    <source>
        <dbReference type="ARBA" id="ARBA00023212"/>
    </source>
</evidence>
<evidence type="ECO:0000313" key="21">
    <source>
        <dbReference type="Proteomes" id="UP000694700"/>
    </source>
</evidence>
<evidence type="ECO:0000256" key="8">
    <source>
        <dbReference type="ARBA" id="ARBA00022583"/>
    </source>
</evidence>
<dbReference type="SMART" id="SM00055">
    <property type="entry name" value="FCH"/>
    <property type="match status" value="1"/>
</dbReference>
<dbReference type="CDD" id="cd11629">
    <property type="entry name" value="HR1_FBP17"/>
    <property type="match status" value="1"/>
</dbReference>
<dbReference type="InterPro" id="IPR011072">
    <property type="entry name" value="HR1_rho-bd"/>
</dbReference>
<comment type="similarity">
    <text evidence="4">Belongs to the FNBP1 family.</text>
</comment>
<evidence type="ECO:0000259" key="17">
    <source>
        <dbReference type="PROSITE" id="PS50002"/>
    </source>
</evidence>
<keyword evidence="6" id="KW-1003">Cell membrane</keyword>
<dbReference type="FunFam" id="2.30.30.40:FF:000017">
    <property type="entry name" value="Formin-binding protein 1-like isoform 1"/>
    <property type="match status" value="1"/>
</dbReference>
<dbReference type="Pfam" id="PF00611">
    <property type="entry name" value="FCH"/>
    <property type="match status" value="1"/>
</dbReference>
<keyword evidence="9 14" id="KW-0175">Coiled coil</keyword>
<dbReference type="GO" id="GO:0007165">
    <property type="term" value="P:signal transduction"/>
    <property type="evidence" value="ECO:0007669"/>
    <property type="project" value="InterPro"/>
</dbReference>